<reference evidence="1 2" key="1">
    <citation type="journal article" date="2020" name="Cell">
        <title>Large-Scale Comparative Analyses of Tick Genomes Elucidate Their Genetic Diversity and Vector Capacities.</title>
        <authorList>
            <consortium name="Tick Genome and Microbiome Consortium (TIGMIC)"/>
            <person name="Jia N."/>
            <person name="Wang J."/>
            <person name="Shi W."/>
            <person name="Du L."/>
            <person name="Sun Y."/>
            <person name="Zhan W."/>
            <person name="Jiang J.F."/>
            <person name="Wang Q."/>
            <person name="Zhang B."/>
            <person name="Ji P."/>
            <person name="Bell-Sakyi L."/>
            <person name="Cui X.M."/>
            <person name="Yuan T.T."/>
            <person name="Jiang B.G."/>
            <person name="Yang W.F."/>
            <person name="Lam T.T."/>
            <person name="Chang Q.C."/>
            <person name="Ding S.J."/>
            <person name="Wang X.J."/>
            <person name="Zhu J.G."/>
            <person name="Ruan X.D."/>
            <person name="Zhao L."/>
            <person name="Wei J.T."/>
            <person name="Ye R.Z."/>
            <person name="Que T.C."/>
            <person name="Du C.H."/>
            <person name="Zhou Y.H."/>
            <person name="Cheng J.X."/>
            <person name="Dai P.F."/>
            <person name="Guo W.B."/>
            <person name="Han X.H."/>
            <person name="Huang E.J."/>
            <person name="Li L.F."/>
            <person name="Wei W."/>
            <person name="Gao Y.C."/>
            <person name="Liu J.Z."/>
            <person name="Shao H.Z."/>
            <person name="Wang X."/>
            <person name="Wang C.C."/>
            <person name="Yang T.C."/>
            <person name="Huo Q.B."/>
            <person name="Li W."/>
            <person name="Chen H.Y."/>
            <person name="Chen S.E."/>
            <person name="Zhou L.G."/>
            <person name="Ni X.B."/>
            <person name="Tian J.H."/>
            <person name="Sheng Y."/>
            <person name="Liu T."/>
            <person name="Pan Y.S."/>
            <person name="Xia L.Y."/>
            <person name="Li J."/>
            <person name="Zhao F."/>
            <person name="Cao W.C."/>
        </authorList>
    </citation>
    <scope>NUCLEOTIDE SEQUENCE [LARGE SCALE GENOMIC DNA]</scope>
    <source>
        <strain evidence="1">Iper-2018</strain>
    </source>
</reference>
<keyword evidence="2" id="KW-1185">Reference proteome</keyword>
<protein>
    <submittedName>
        <fullName evidence="1">Uncharacterized protein</fullName>
    </submittedName>
</protein>
<name>A0AC60PJW4_IXOPE</name>
<dbReference type="Proteomes" id="UP000805193">
    <property type="component" value="Unassembled WGS sequence"/>
</dbReference>
<comment type="caution">
    <text evidence="1">The sequence shown here is derived from an EMBL/GenBank/DDBJ whole genome shotgun (WGS) entry which is preliminary data.</text>
</comment>
<evidence type="ECO:0000313" key="1">
    <source>
        <dbReference type="EMBL" id="KAG0421024.1"/>
    </source>
</evidence>
<organism evidence="1 2">
    <name type="scientific">Ixodes persulcatus</name>
    <name type="common">Taiga tick</name>
    <dbReference type="NCBI Taxonomy" id="34615"/>
    <lineage>
        <taxon>Eukaryota</taxon>
        <taxon>Metazoa</taxon>
        <taxon>Ecdysozoa</taxon>
        <taxon>Arthropoda</taxon>
        <taxon>Chelicerata</taxon>
        <taxon>Arachnida</taxon>
        <taxon>Acari</taxon>
        <taxon>Parasitiformes</taxon>
        <taxon>Ixodida</taxon>
        <taxon>Ixodoidea</taxon>
        <taxon>Ixodidae</taxon>
        <taxon>Ixodinae</taxon>
        <taxon>Ixodes</taxon>
    </lineage>
</organism>
<sequence>MAAPKTVAAAGVVSATSAASPRLRSSTRDDIALLREVHVRNVLEDPARTPRDLTVHILPGMEPTSLADSVRQLTWGAIVAVVVVVLVVVALLVVICVSSYRACARRNRVDHFGYANNDTFQIRYLLADQYWDHDGGPIFFYTGGEGDIEVYAKHSGLMWEWAPEFKALLVFAEHRYYGKSKPYGKESFKGPSRHGYLTVEQALADYAYLLTHLKAHVPGAGDSKVVSFGGSYAGMLAAWFRLKYPHVTTAALASSAPILLFTGMTPCNAFSQVVTKAFAKESDECTNAIRTSFEVMRKQAVTDGGAKALKEQFRLCKPLAPSNYTVLRDWFWDAYAYLAMFNYPYATKVPLLVPGHPVKEACKFLEKNFTDDQSLLNGIYQAISVFTNYTGKTNCNDLPDSALPLLGGWGIQLCNEMVMPICSNGKTDMFFDRPWIIENVTANCEKKFGLTPDVNKAALIFGGKNISAASNIIFSNGDLDPWSAGGVLTNLSDSLIALYITEAAHELDLRSSNPADPESVVAARKVEKMYIKKWLHEAPASA</sequence>
<accession>A0AC60PJW4</accession>
<evidence type="ECO:0000313" key="2">
    <source>
        <dbReference type="Proteomes" id="UP000805193"/>
    </source>
</evidence>
<proteinExistence type="predicted"/>
<gene>
    <name evidence="1" type="ORF">HPB47_003071</name>
</gene>
<dbReference type="EMBL" id="JABSTQ010010434">
    <property type="protein sequence ID" value="KAG0421024.1"/>
    <property type="molecule type" value="Genomic_DNA"/>
</dbReference>